<dbReference type="Proteomes" id="UP000053237">
    <property type="component" value="Unassembled WGS sequence"/>
</dbReference>
<name>A0A024GAS4_9STRA</name>
<sequence>MCHRFDTVNCFWMERVDSFLACNWYSGILFVSFKTDELNAIWCFFVALPSVMCQRDEKNRKFRFQMRLKVWFTIRIKTRKIYARFAGAGTFLKIRKSWRWFISHHLKRAVVS</sequence>
<proteinExistence type="predicted"/>
<organism evidence="1 2">
    <name type="scientific">Albugo candida</name>
    <dbReference type="NCBI Taxonomy" id="65357"/>
    <lineage>
        <taxon>Eukaryota</taxon>
        <taxon>Sar</taxon>
        <taxon>Stramenopiles</taxon>
        <taxon>Oomycota</taxon>
        <taxon>Peronosporomycetes</taxon>
        <taxon>Albuginales</taxon>
        <taxon>Albuginaceae</taxon>
        <taxon>Albugo</taxon>
    </lineage>
</organism>
<dbReference type="EMBL" id="CAIX01000053">
    <property type="protein sequence ID" value="CCI43655.1"/>
    <property type="molecule type" value="Genomic_DNA"/>
</dbReference>
<reference evidence="1 2" key="1">
    <citation type="submission" date="2012-05" db="EMBL/GenBank/DDBJ databases">
        <title>Recombination and specialization in a pathogen metapopulation.</title>
        <authorList>
            <person name="Gardiner A."/>
            <person name="Kemen E."/>
            <person name="Schultz-Larsen T."/>
            <person name="MacLean D."/>
            <person name="Van Oosterhout C."/>
            <person name="Jones J.D.G."/>
        </authorList>
    </citation>
    <scope>NUCLEOTIDE SEQUENCE [LARGE SCALE GENOMIC DNA]</scope>
    <source>
        <strain evidence="1 2">Ac Nc2</strain>
    </source>
</reference>
<keyword evidence="2" id="KW-1185">Reference proteome</keyword>
<dbReference type="AlphaFoldDB" id="A0A024GAS4"/>
<accession>A0A024GAS4</accession>
<protein>
    <submittedName>
        <fullName evidence="1">Uncharacterized protein</fullName>
    </submittedName>
</protein>
<evidence type="ECO:0000313" key="1">
    <source>
        <dbReference type="EMBL" id="CCI43655.1"/>
    </source>
</evidence>
<evidence type="ECO:0000313" key="2">
    <source>
        <dbReference type="Proteomes" id="UP000053237"/>
    </source>
</evidence>
<gene>
    <name evidence="1" type="ORF">BN9_044390</name>
</gene>
<dbReference type="InParanoid" id="A0A024GAS4"/>
<comment type="caution">
    <text evidence="1">The sequence shown here is derived from an EMBL/GenBank/DDBJ whole genome shotgun (WGS) entry which is preliminary data.</text>
</comment>